<dbReference type="InterPro" id="IPR038763">
    <property type="entry name" value="DHH_sf"/>
</dbReference>
<dbReference type="AlphaFoldDB" id="A0A1F5H4N2"/>
<reference evidence="1 2" key="1">
    <citation type="journal article" date="2016" name="Nat. Commun.">
        <title>Thousands of microbial genomes shed light on interconnected biogeochemical processes in an aquifer system.</title>
        <authorList>
            <person name="Anantharaman K."/>
            <person name="Brown C.T."/>
            <person name="Hug L.A."/>
            <person name="Sharon I."/>
            <person name="Castelle C.J."/>
            <person name="Probst A.J."/>
            <person name="Thomas B.C."/>
            <person name="Singh A."/>
            <person name="Wilkins M.J."/>
            <person name="Karaoz U."/>
            <person name="Brodie E.L."/>
            <person name="Williams K.H."/>
            <person name="Hubbard S.S."/>
            <person name="Banfield J.F."/>
        </authorList>
    </citation>
    <scope>NUCLEOTIDE SEQUENCE [LARGE SCALE GENOMIC DNA]</scope>
</reference>
<protein>
    <recommendedName>
        <fullName evidence="3">DHHA1 domain-containing protein</fullName>
    </recommendedName>
</protein>
<evidence type="ECO:0000313" key="2">
    <source>
        <dbReference type="Proteomes" id="UP000178393"/>
    </source>
</evidence>
<organism evidence="1 2">
    <name type="scientific">Candidatus Curtissbacteria bacterium RIFCSPHIGHO2_12_41_11</name>
    <dbReference type="NCBI Taxonomy" id="1797718"/>
    <lineage>
        <taxon>Bacteria</taxon>
        <taxon>Candidatus Curtissiibacteriota</taxon>
    </lineage>
</organism>
<dbReference type="Proteomes" id="UP000178393">
    <property type="component" value="Unassembled WGS sequence"/>
</dbReference>
<proteinExistence type="predicted"/>
<accession>A0A1F5H4N2</accession>
<dbReference type="SUPFAM" id="SSF64182">
    <property type="entry name" value="DHH phosphoesterases"/>
    <property type="match status" value="1"/>
</dbReference>
<sequence>MTRPSSAKASEGRKDVYGKLAQKIIVTHQSPDFDGIPAIWLLKRFHPDFADARLAFVPVGDATYNNEPVDSNLDVVHVDTGMGKFDHHQTNDFTCGAKLVHEWLIKEDYVAKDDEALKRLVEIVTQLDHGWDSHKWCEAANDRYEFSLHNILVGWKLIYANENEKYVEWIMHALDSVYKLLQLKVAAEKEIEEGKKFKTRWGKGVGVYTNNDAILDVGIKGGFAVVARKDPGRGYLRITGSTNHKVDLTHAWEMFKSADPAATWFLHASKVLLRNGSSRNPDMKPTKLDIDEVVKILEKA</sequence>
<dbReference type="EMBL" id="MFBH01000037">
    <property type="protein sequence ID" value="OGD99005.1"/>
    <property type="molecule type" value="Genomic_DNA"/>
</dbReference>
<gene>
    <name evidence="1" type="ORF">A2W45_02285</name>
</gene>
<evidence type="ECO:0008006" key="3">
    <source>
        <dbReference type="Google" id="ProtNLM"/>
    </source>
</evidence>
<name>A0A1F5H4N2_9BACT</name>
<comment type="caution">
    <text evidence="1">The sequence shown here is derived from an EMBL/GenBank/DDBJ whole genome shotgun (WGS) entry which is preliminary data.</text>
</comment>
<evidence type="ECO:0000313" key="1">
    <source>
        <dbReference type="EMBL" id="OGD99005.1"/>
    </source>
</evidence>